<evidence type="ECO:0000256" key="2">
    <source>
        <dbReference type="SAM" id="MobiDB-lite"/>
    </source>
</evidence>
<dbReference type="PANTHER" id="PTHR46708">
    <property type="entry name" value="TENASCIN"/>
    <property type="match status" value="1"/>
</dbReference>
<comment type="caution">
    <text evidence="5">The sequence shown here is derived from an EMBL/GenBank/DDBJ whole genome shotgun (WGS) entry which is preliminary data.</text>
</comment>
<dbReference type="InterPro" id="IPR036116">
    <property type="entry name" value="FN3_sf"/>
</dbReference>
<dbReference type="InterPro" id="IPR050991">
    <property type="entry name" value="ECM_Regulatory_Proteins"/>
</dbReference>
<dbReference type="Pfam" id="PF00041">
    <property type="entry name" value="fn3"/>
    <property type="match status" value="3"/>
</dbReference>
<evidence type="ECO:0000313" key="6">
    <source>
        <dbReference type="Proteomes" id="UP001153642"/>
    </source>
</evidence>
<dbReference type="CDD" id="cd00063">
    <property type="entry name" value="FN3"/>
    <property type="match status" value="3"/>
</dbReference>
<dbReference type="Pfam" id="PF02469">
    <property type="entry name" value="Fasciclin"/>
    <property type="match status" value="1"/>
</dbReference>
<evidence type="ECO:0000259" key="3">
    <source>
        <dbReference type="PROSITE" id="PS50213"/>
    </source>
</evidence>
<dbReference type="PANTHER" id="PTHR46708:SF2">
    <property type="entry name" value="FIBRONECTIN TYPE-III DOMAIN-CONTAINING PROTEIN"/>
    <property type="match status" value="1"/>
</dbReference>
<feature type="domain" description="FAS1" evidence="3">
    <location>
        <begin position="318"/>
        <end position="444"/>
    </location>
</feature>
<dbReference type="SMART" id="SM00554">
    <property type="entry name" value="FAS1"/>
    <property type="match status" value="1"/>
</dbReference>
<dbReference type="InterPro" id="IPR036378">
    <property type="entry name" value="FAS1_dom_sf"/>
</dbReference>
<feature type="compositionally biased region" description="Polar residues" evidence="2">
    <location>
        <begin position="113"/>
        <end position="125"/>
    </location>
</feature>
<feature type="domain" description="Fibronectin type-III" evidence="4">
    <location>
        <begin position="230"/>
        <end position="315"/>
    </location>
</feature>
<accession>A0ABT6FR90</accession>
<keyword evidence="1" id="KW-0677">Repeat</keyword>
<feature type="domain" description="Fibronectin type-III" evidence="4">
    <location>
        <begin position="42"/>
        <end position="128"/>
    </location>
</feature>
<protein>
    <submittedName>
        <fullName evidence="5">Fibronectin type III domain-containing protein</fullName>
    </submittedName>
</protein>
<feature type="domain" description="Fibronectin type-III" evidence="4">
    <location>
        <begin position="136"/>
        <end position="222"/>
    </location>
</feature>
<evidence type="ECO:0000313" key="5">
    <source>
        <dbReference type="EMBL" id="MDG3585779.1"/>
    </source>
</evidence>
<dbReference type="SUPFAM" id="SSF49265">
    <property type="entry name" value="Fibronectin type III"/>
    <property type="match status" value="2"/>
</dbReference>
<dbReference type="SUPFAM" id="SSF82153">
    <property type="entry name" value="FAS1 domain"/>
    <property type="match status" value="1"/>
</dbReference>
<sequence>MKNAAMKFGQLCLSVMILFTISCNDDRETLDQLLSDTEAPTVPTGLSASNVKTESLQLSWEAATDNVKVTNYEVFQDGESIGLSGGNASLEISGLMANTSYEFSVQALDGEDNASSMSDPLTVTTADEEDTEKPSPPANLQATNITASSMELSWEASTDNNEVTDYEVFQNGTSIGKTNGEVVFTVDNLATGTEYEFYVVAEDLAGNLSEKSATITATTLSGEDTEEPTVPTNIQATDIASTTLTLTWTASTDNEAISEYEVFQDGVSIGRVSGTTMEVTGLAPDNSYEFTVQAMDASGNVSELSDAYTASTSAEPITDSVIDIIVARDDLSTLQTVLESTGMTANLEEDGPFTVFAPNNAAFTAYGTLPGGFVLNRLIVNHVVEGEFTAQELIAEAIVTNGLNEDLTITEDGSGNIVINGEAKIIIKDIKATNGIIHIIDKIVPTTD</sequence>
<proteinExistence type="predicted"/>
<dbReference type="RefSeq" id="WP_277898965.1">
    <property type="nucleotide sequence ID" value="NZ_JAPMUA010000002.1"/>
</dbReference>
<dbReference type="PROSITE" id="PS51257">
    <property type="entry name" value="PROKAR_LIPOPROTEIN"/>
    <property type="match status" value="1"/>
</dbReference>
<feature type="region of interest" description="Disordered" evidence="2">
    <location>
        <begin position="111"/>
        <end position="141"/>
    </location>
</feature>
<dbReference type="Gene3D" id="2.30.180.10">
    <property type="entry name" value="FAS1 domain"/>
    <property type="match status" value="1"/>
</dbReference>
<dbReference type="Proteomes" id="UP001153642">
    <property type="component" value="Unassembled WGS sequence"/>
</dbReference>
<dbReference type="PROSITE" id="PS50853">
    <property type="entry name" value="FN3"/>
    <property type="match status" value="3"/>
</dbReference>
<dbReference type="EMBL" id="JAPMUA010000002">
    <property type="protein sequence ID" value="MDG3585779.1"/>
    <property type="molecule type" value="Genomic_DNA"/>
</dbReference>
<name>A0ABT6FR90_9FLAO</name>
<keyword evidence="6" id="KW-1185">Reference proteome</keyword>
<dbReference type="InterPro" id="IPR013783">
    <property type="entry name" value="Ig-like_fold"/>
</dbReference>
<dbReference type="InterPro" id="IPR000782">
    <property type="entry name" value="FAS1_domain"/>
</dbReference>
<dbReference type="PROSITE" id="PS50213">
    <property type="entry name" value="FAS1"/>
    <property type="match status" value="1"/>
</dbReference>
<evidence type="ECO:0000256" key="1">
    <source>
        <dbReference type="ARBA" id="ARBA00022737"/>
    </source>
</evidence>
<dbReference type="SMART" id="SM00060">
    <property type="entry name" value="FN3"/>
    <property type="match status" value="3"/>
</dbReference>
<organism evidence="5 6">
    <name type="scientific">Galbibacter pacificus</name>
    <dbReference type="NCBI Taxonomy" id="2996052"/>
    <lineage>
        <taxon>Bacteria</taxon>
        <taxon>Pseudomonadati</taxon>
        <taxon>Bacteroidota</taxon>
        <taxon>Flavobacteriia</taxon>
        <taxon>Flavobacteriales</taxon>
        <taxon>Flavobacteriaceae</taxon>
        <taxon>Galbibacter</taxon>
    </lineage>
</organism>
<reference evidence="5" key="1">
    <citation type="submission" date="2022-11" db="EMBL/GenBank/DDBJ databases">
        <title>High-quality draft genome sequence of Galbibacter sp. strain CMA-7.</title>
        <authorList>
            <person name="Wei L."/>
            <person name="Dong C."/>
            <person name="Shao Z."/>
        </authorList>
    </citation>
    <scope>NUCLEOTIDE SEQUENCE</scope>
    <source>
        <strain evidence="5">CMA-7</strain>
    </source>
</reference>
<evidence type="ECO:0000259" key="4">
    <source>
        <dbReference type="PROSITE" id="PS50853"/>
    </source>
</evidence>
<gene>
    <name evidence="5" type="ORF">OSR52_07845</name>
</gene>
<dbReference type="Gene3D" id="2.60.40.10">
    <property type="entry name" value="Immunoglobulins"/>
    <property type="match status" value="3"/>
</dbReference>
<dbReference type="InterPro" id="IPR003961">
    <property type="entry name" value="FN3_dom"/>
</dbReference>